<keyword evidence="2" id="KW-0732">Signal</keyword>
<proteinExistence type="predicted"/>
<accession>A0A3A9YE83</accession>
<feature type="transmembrane region" description="Helical" evidence="1">
    <location>
        <begin position="134"/>
        <end position="154"/>
    </location>
</feature>
<evidence type="ECO:0000256" key="1">
    <source>
        <dbReference type="SAM" id="Phobius"/>
    </source>
</evidence>
<dbReference type="EMBL" id="RAZT01000010">
    <property type="protein sequence ID" value="RKN30137.1"/>
    <property type="molecule type" value="Genomic_DNA"/>
</dbReference>
<keyword evidence="1" id="KW-0812">Transmembrane</keyword>
<reference evidence="3 4" key="1">
    <citation type="submission" date="2018-09" db="EMBL/GenBank/DDBJ databases">
        <title>Micromonospora sp. nov. MS1-9, isolated from a root of Musa sp.</title>
        <authorList>
            <person name="Kuncharoen N."/>
            <person name="Kudo T."/>
            <person name="Ohkuma M."/>
            <person name="Yuki M."/>
            <person name="Tanasupawat S."/>
        </authorList>
    </citation>
    <scope>NUCLEOTIDE SEQUENCE [LARGE SCALE GENOMIC DNA]</scope>
    <source>
        <strain evidence="3 4">MS1-9</strain>
    </source>
</reference>
<keyword evidence="1" id="KW-0472">Membrane</keyword>
<sequence>MLRVVLLVLWICWAASSWWSAPRQASTARARADLSAGRMVSYQWAAGWDNTADWSWAEDRGLWLSGRAGPLFVWRTGDWRVHYAEFDRDFTGPTEPGSFDATQYSGAEAAAFDQLLQSAELDRRWQGVDSPPPLGNLAALLMLGLLTVLVLGPAPARGTRWFWFWVLTGVPFGLGLIWWLGRERPWHPAEPAPPTAVGRDPRDRWYAGLLIGIATSIAASLLLYGLRQVLGEWYVPHDAGS</sequence>
<evidence type="ECO:0000256" key="2">
    <source>
        <dbReference type="SAM" id="SignalP"/>
    </source>
</evidence>
<feature type="transmembrane region" description="Helical" evidence="1">
    <location>
        <begin position="205"/>
        <end position="226"/>
    </location>
</feature>
<feature type="transmembrane region" description="Helical" evidence="1">
    <location>
        <begin position="161"/>
        <end position="181"/>
    </location>
</feature>
<gene>
    <name evidence="3" type="ORF">D7044_21405</name>
</gene>
<dbReference type="AlphaFoldDB" id="A0A3A9YE83"/>
<evidence type="ECO:0000313" key="3">
    <source>
        <dbReference type="EMBL" id="RKN30137.1"/>
    </source>
</evidence>
<name>A0A3A9YE83_9ACTN</name>
<keyword evidence="1" id="KW-1133">Transmembrane helix</keyword>
<organism evidence="3 4">
    <name type="scientific">Micromonospora musae</name>
    <dbReference type="NCBI Taxonomy" id="1894970"/>
    <lineage>
        <taxon>Bacteria</taxon>
        <taxon>Bacillati</taxon>
        <taxon>Actinomycetota</taxon>
        <taxon>Actinomycetes</taxon>
        <taxon>Micromonosporales</taxon>
        <taxon>Micromonosporaceae</taxon>
        <taxon>Micromonospora</taxon>
    </lineage>
</organism>
<feature type="chain" id="PRO_5017335105" evidence="2">
    <location>
        <begin position="21"/>
        <end position="241"/>
    </location>
</feature>
<comment type="caution">
    <text evidence="3">The sequence shown here is derived from an EMBL/GenBank/DDBJ whole genome shotgun (WGS) entry which is preliminary data.</text>
</comment>
<feature type="signal peptide" evidence="2">
    <location>
        <begin position="1"/>
        <end position="20"/>
    </location>
</feature>
<evidence type="ECO:0000313" key="4">
    <source>
        <dbReference type="Proteomes" id="UP000275865"/>
    </source>
</evidence>
<dbReference type="Proteomes" id="UP000275865">
    <property type="component" value="Unassembled WGS sequence"/>
</dbReference>
<protein>
    <submittedName>
        <fullName evidence="3">Uncharacterized protein</fullName>
    </submittedName>
</protein>